<accession>A0A9N9NN69</accession>
<name>A0A9N9NN69_9GLOM</name>
<gene>
    <name evidence="1" type="ORF">FCALED_LOCUS15814</name>
</gene>
<evidence type="ECO:0000313" key="2">
    <source>
        <dbReference type="Proteomes" id="UP000789570"/>
    </source>
</evidence>
<comment type="caution">
    <text evidence="1">The sequence shown here is derived from an EMBL/GenBank/DDBJ whole genome shotgun (WGS) entry which is preliminary data.</text>
</comment>
<reference evidence="1" key="1">
    <citation type="submission" date="2021-06" db="EMBL/GenBank/DDBJ databases">
        <authorList>
            <person name="Kallberg Y."/>
            <person name="Tangrot J."/>
            <person name="Rosling A."/>
        </authorList>
    </citation>
    <scope>NUCLEOTIDE SEQUENCE</scope>
    <source>
        <strain evidence="1">UK204</strain>
    </source>
</reference>
<sequence>MPRLTSRQKQSRRAYKINNIKVNNDDVSAHDGSVYNDSEGYEYDLKDYFEVDNGSSHYNSIDDEPVENDNAASIIEKLREATRKRKNQQQREAVKGTLTLHTFWDTKKPSEEIDEKLTEENVKESDDEIEDCDWHNKIQIALKNLILDLKKEKVNSEIWIHINSIQLYLQLIKSNYLKIDTSEIVANAARKGANDYIMTHKILYSCRGYHTKVWSFFWDEDIILQVKAYIQEYKWDVTPQILMA</sequence>
<organism evidence="1 2">
    <name type="scientific">Funneliformis caledonium</name>
    <dbReference type="NCBI Taxonomy" id="1117310"/>
    <lineage>
        <taxon>Eukaryota</taxon>
        <taxon>Fungi</taxon>
        <taxon>Fungi incertae sedis</taxon>
        <taxon>Mucoromycota</taxon>
        <taxon>Glomeromycotina</taxon>
        <taxon>Glomeromycetes</taxon>
        <taxon>Glomerales</taxon>
        <taxon>Glomeraceae</taxon>
        <taxon>Funneliformis</taxon>
    </lineage>
</organism>
<dbReference type="EMBL" id="CAJVPQ010015844">
    <property type="protein sequence ID" value="CAG8743854.1"/>
    <property type="molecule type" value="Genomic_DNA"/>
</dbReference>
<evidence type="ECO:0000313" key="1">
    <source>
        <dbReference type="EMBL" id="CAG8743854.1"/>
    </source>
</evidence>
<dbReference type="OrthoDB" id="2434281at2759"/>
<dbReference type="Proteomes" id="UP000789570">
    <property type="component" value="Unassembled WGS sequence"/>
</dbReference>
<keyword evidence="2" id="KW-1185">Reference proteome</keyword>
<proteinExistence type="predicted"/>
<protein>
    <submittedName>
        <fullName evidence="1">5704_t:CDS:1</fullName>
    </submittedName>
</protein>
<dbReference type="AlphaFoldDB" id="A0A9N9NN69"/>